<dbReference type="EMBL" id="CAJVQB010012199">
    <property type="protein sequence ID" value="CAG8753613.1"/>
    <property type="molecule type" value="Genomic_DNA"/>
</dbReference>
<proteinExistence type="predicted"/>
<organism evidence="3 4">
    <name type="scientific">Gigaspora margarita</name>
    <dbReference type="NCBI Taxonomy" id="4874"/>
    <lineage>
        <taxon>Eukaryota</taxon>
        <taxon>Fungi</taxon>
        <taxon>Fungi incertae sedis</taxon>
        <taxon>Mucoromycota</taxon>
        <taxon>Glomeromycotina</taxon>
        <taxon>Glomeromycetes</taxon>
        <taxon>Diversisporales</taxon>
        <taxon>Gigasporaceae</taxon>
        <taxon>Gigaspora</taxon>
    </lineage>
</organism>
<reference evidence="3 4" key="1">
    <citation type="submission" date="2021-06" db="EMBL/GenBank/DDBJ databases">
        <authorList>
            <person name="Kallberg Y."/>
            <person name="Tangrot J."/>
            <person name="Rosling A."/>
        </authorList>
    </citation>
    <scope>NUCLEOTIDE SEQUENCE [LARGE SCALE GENOMIC DNA]</scope>
    <source>
        <strain evidence="3 4">120-4 pot B 10/14</strain>
    </source>
</reference>
<evidence type="ECO:0000313" key="3">
    <source>
        <dbReference type="EMBL" id="CAG8753613.1"/>
    </source>
</evidence>
<dbReference type="Proteomes" id="UP000789901">
    <property type="component" value="Unassembled WGS sequence"/>
</dbReference>
<dbReference type="InterPro" id="IPR001878">
    <property type="entry name" value="Znf_CCHC"/>
</dbReference>
<dbReference type="Gene3D" id="4.10.60.10">
    <property type="entry name" value="Zinc finger, CCHC-type"/>
    <property type="match status" value="1"/>
</dbReference>
<sequence>MPNLFQESTVIIQDPEVQPTRGRPVSAKNRPQPSTKRDPSAFELIMARKCGICREIGHNSRTCPNESLDKNSHNRRCGICRETGHNSKTCPNIESSDENN</sequence>
<evidence type="ECO:0000259" key="2">
    <source>
        <dbReference type="SMART" id="SM00343"/>
    </source>
</evidence>
<dbReference type="SUPFAM" id="SSF57756">
    <property type="entry name" value="Retrovirus zinc finger-like domains"/>
    <property type="match status" value="1"/>
</dbReference>
<dbReference type="SMART" id="SM00343">
    <property type="entry name" value="ZnF_C2HC"/>
    <property type="match status" value="2"/>
</dbReference>
<feature type="domain" description="CCHC-type" evidence="2">
    <location>
        <begin position="49"/>
        <end position="65"/>
    </location>
</feature>
<evidence type="ECO:0000256" key="1">
    <source>
        <dbReference type="SAM" id="MobiDB-lite"/>
    </source>
</evidence>
<feature type="domain" description="CCHC-type" evidence="2">
    <location>
        <begin position="76"/>
        <end position="92"/>
    </location>
</feature>
<gene>
    <name evidence="3" type="ORF">GMARGA_LOCUS16669</name>
</gene>
<evidence type="ECO:0000313" key="4">
    <source>
        <dbReference type="Proteomes" id="UP000789901"/>
    </source>
</evidence>
<keyword evidence="4" id="KW-1185">Reference proteome</keyword>
<accession>A0ABN7VCT1</accession>
<feature type="region of interest" description="Disordered" evidence="1">
    <location>
        <begin position="1"/>
        <end position="40"/>
    </location>
</feature>
<protein>
    <submittedName>
        <fullName evidence="3">21744_t:CDS:1</fullName>
    </submittedName>
</protein>
<name>A0ABN7VCT1_GIGMA</name>
<dbReference type="InterPro" id="IPR036875">
    <property type="entry name" value="Znf_CCHC_sf"/>
</dbReference>
<comment type="caution">
    <text evidence="3">The sequence shown here is derived from an EMBL/GenBank/DDBJ whole genome shotgun (WGS) entry which is preliminary data.</text>
</comment>
<feature type="compositionally biased region" description="Polar residues" evidence="1">
    <location>
        <begin position="1"/>
        <end position="11"/>
    </location>
</feature>